<evidence type="ECO:0000256" key="3">
    <source>
        <dbReference type="ARBA" id="ARBA00023163"/>
    </source>
</evidence>
<dbReference type="InterPro" id="IPR011051">
    <property type="entry name" value="RmlC_Cupin_sf"/>
</dbReference>
<dbReference type="InterPro" id="IPR009057">
    <property type="entry name" value="Homeodomain-like_sf"/>
</dbReference>
<evidence type="ECO:0000256" key="1">
    <source>
        <dbReference type="ARBA" id="ARBA00023015"/>
    </source>
</evidence>
<keyword evidence="6" id="KW-1185">Reference proteome</keyword>
<protein>
    <submittedName>
        <fullName evidence="5">AraC-type DNA-binding protein</fullName>
    </submittedName>
</protein>
<keyword evidence="3" id="KW-0804">Transcription</keyword>
<keyword evidence="2 5" id="KW-0238">DNA-binding</keyword>
<proteinExistence type="predicted"/>
<organism evidence="5 6">
    <name type="scientific">Anaerocolumna jejuensis DSM 15929</name>
    <dbReference type="NCBI Taxonomy" id="1121322"/>
    <lineage>
        <taxon>Bacteria</taxon>
        <taxon>Bacillati</taxon>
        <taxon>Bacillota</taxon>
        <taxon>Clostridia</taxon>
        <taxon>Lachnospirales</taxon>
        <taxon>Lachnospiraceae</taxon>
        <taxon>Anaerocolumna</taxon>
    </lineage>
</organism>
<dbReference type="Proteomes" id="UP000184386">
    <property type="component" value="Unassembled WGS sequence"/>
</dbReference>
<accession>A0A1M6PU37</accession>
<dbReference type="Pfam" id="PF12833">
    <property type="entry name" value="HTH_18"/>
    <property type="match status" value="1"/>
</dbReference>
<dbReference type="InterPro" id="IPR014710">
    <property type="entry name" value="RmlC-like_jellyroll"/>
</dbReference>
<dbReference type="OrthoDB" id="9816335at2"/>
<dbReference type="PANTHER" id="PTHR43280">
    <property type="entry name" value="ARAC-FAMILY TRANSCRIPTIONAL REGULATOR"/>
    <property type="match status" value="1"/>
</dbReference>
<dbReference type="SMART" id="SM00342">
    <property type="entry name" value="HTH_ARAC"/>
    <property type="match status" value="1"/>
</dbReference>
<dbReference type="AlphaFoldDB" id="A0A1M6PU37"/>
<evidence type="ECO:0000256" key="2">
    <source>
        <dbReference type="ARBA" id="ARBA00023125"/>
    </source>
</evidence>
<dbReference type="EMBL" id="FRAC01000009">
    <property type="protein sequence ID" value="SHK11467.1"/>
    <property type="molecule type" value="Genomic_DNA"/>
</dbReference>
<dbReference type="GO" id="GO:0043565">
    <property type="term" value="F:sequence-specific DNA binding"/>
    <property type="evidence" value="ECO:0007669"/>
    <property type="project" value="InterPro"/>
</dbReference>
<dbReference type="STRING" id="1121322.SAMN02745136_01735"/>
<dbReference type="GO" id="GO:0003700">
    <property type="term" value="F:DNA-binding transcription factor activity"/>
    <property type="evidence" value="ECO:0007669"/>
    <property type="project" value="InterPro"/>
</dbReference>
<dbReference type="Gene3D" id="1.10.10.60">
    <property type="entry name" value="Homeodomain-like"/>
    <property type="match status" value="2"/>
</dbReference>
<dbReference type="InterPro" id="IPR003313">
    <property type="entry name" value="AraC-bd"/>
</dbReference>
<gene>
    <name evidence="5" type="ORF">SAMN02745136_01735</name>
</gene>
<dbReference type="SUPFAM" id="SSF46689">
    <property type="entry name" value="Homeodomain-like"/>
    <property type="match status" value="1"/>
</dbReference>
<keyword evidence="1" id="KW-0805">Transcription regulation</keyword>
<feature type="domain" description="HTH araC/xylS-type" evidence="4">
    <location>
        <begin position="244"/>
        <end position="341"/>
    </location>
</feature>
<dbReference type="Gene3D" id="2.60.120.10">
    <property type="entry name" value="Jelly Rolls"/>
    <property type="match status" value="1"/>
</dbReference>
<evidence type="ECO:0000259" key="4">
    <source>
        <dbReference type="PROSITE" id="PS01124"/>
    </source>
</evidence>
<dbReference type="RefSeq" id="WP_073274850.1">
    <property type="nucleotide sequence ID" value="NZ_FRAC01000009.1"/>
</dbReference>
<name>A0A1M6PU37_9FIRM</name>
<dbReference type="InterPro" id="IPR018060">
    <property type="entry name" value="HTH_AraC"/>
</dbReference>
<reference evidence="5 6" key="1">
    <citation type="submission" date="2016-11" db="EMBL/GenBank/DDBJ databases">
        <authorList>
            <person name="Jaros S."/>
            <person name="Januszkiewicz K."/>
            <person name="Wedrychowicz H."/>
        </authorList>
    </citation>
    <scope>NUCLEOTIDE SEQUENCE [LARGE SCALE GENOMIC DNA]</scope>
    <source>
        <strain evidence="5 6">DSM 15929</strain>
    </source>
</reference>
<dbReference type="Pfam" id="PF02311">
    <property type="entry name" value="AraC_binding"/>
    <property type="match status" value="1"/>
</dbReference>
<evidence type="ECO:0000313" key="6">
    <source>
        <dbReference type="Proteomes" id="UP000184386"/>
    </source>
</evidence>
<sequence>MDDSINFNDILSLSKKLESERMEREIDEVMLDEYEVDADLQCQLKEGTYHFPNVTHTKTDKQILTRVQSQFSAKVHICRMPLYFHKHDFIEILYVYQGECKQFIESLDNCHVLQEGDLFMLNQNVTHALLQEDEDAVLIKIVVPVSWISHNFIQNIEHENHLYDFFVNAKSERKEYYHYLQFQNCIGEGKLLIERIVTEYYLQQQHSEAAIQSCLQLLMIFLQRKNEEYSNIRYKIAHSSLQTGKIMQYIYDHSETVTLEELSQKFSFNQSYLSRIIKGNCNMNFQDLVRKCRLEKAAILLENSKCSVEKIALMVGYQNAIPVYKGIKEKYGISPTKYRKLHSKNKIDNLSNE</sequence>
<dbReference type="SUPFAM" id="SSF51182">
    <property type="entry name" value="RmlC-like cupins"/>
    <property type="match status" value="1"/>
</dbReference>
<dbReference type="PANTHER" id="PTHR43280:SF28">
    <property type="entry name" value="HTH-TYPE TRANSCRIPTIONAL ACTIVATOR RHAS"/>
    <property type="match status" value="1"/>
</dbReference>
<evidence type="ECO:0000313" key="5">
    <source>
        <dbReference type="EMBL" id="SHK11467.1"/>
    </source>
</evidence>
<dbReference type="PROSITE" id="PS01124">
    <property type="entry name" value="HTH_ARAC_FAMILY_2"/>
    <property type="match status" value="1"/>
</dbReference>